<proteinExistence type="predicted"/>
<dbReference type="InterPro" id="IPR057366">
    <property type="entry name" value="TRPM-like"/>
</dbReference>
<keyword evidence="3" id="KW-0812">Transmembrane</keyword>
<dbReference type="GO" id="GO:0099604">
    <property type="term" value="F:ligand-gated calcium channel activity"/>
    <property type="evidence" value="ECO:0007669"/>
    <property type="project" value="TreeGrafter"/>
</dbReference>
<evidence type="ECO:0000256" key="2">
    <source>
        <dbReference type="ARBA" id="ARBA00022448"/>
    </source>
</evidence>
<name>A0A671N803_9TELE</name>
<evidence type="ECO:0000256" key="4">
    <source>
        <dbReference type="ARBA" id="ARBA00022989"/>
    </source>
</evidence>
<dbReference type="Proteomes" id="UP000472260">
    <property type="component" value="Unassembled WGS sequence"/>
</dbReference>
<dbReference type="GO" id="GO:0005886">
    <property type="term" value="C:plasma membrane"/>
    <property type="evidence" value="ECO:0007669"/>
    <property type="project" value="TreeGrafter"/>
</dbReference>
<dbReference type="InterPro" id="IPR041491">
    <property type="entry name" value="TRPM_SLOG"/>
</dbReference>
<evidence type="ECO:0000256" key="7">
    <source>
        <dbReference type="ARBA" id="ARBA00023303"/>
    </source>
</evidence>
<accession>A0A671N803</accession>
<dbReference type="AlphaFoldDB" id="A0A671N803"/>
<evidence type="ECO:0000256" key="6">
    <source>
        <dbReference type="ARBA" id="ARBA00023136"/>
    </source>
</evidence>
<evidence type="ECO:0000259" key="9">
    <source>
        <dbReference type="Pfam" id="PF25508"/>
    </source>
</evidence>
<evidence type="ECO:0000259" key="8">
    <source>
        <dbReference type="Pfam" id="PF18139"/>
    </source>
</evidence>
<evidence type="ECO:0000256" key="1">
    <source>
        <dbReference type="ARBA" id="ARBA00004141"/>
    </source>
</evidence>
<sequence length="464" mass="51917">QHCDEQWDRHRHVREVPTDAFGDISFGGLGQKTGKYVRVSSDTSCESLYQLMTEHWKLRSPNLLISVTGGAKNFYIKTHLKDKFRRGLIKVAQTTGAWILTGGTHAGVMKHVGMAVRDYTLSSGLMEGQIVVIGVAPWGVIHNRHALVHPEGCFPAYYALDEQGQGRLSCLDINHTHFLLVDDGTHGHYGVEIELRARLEKLISQQSLGKRGTIYNAMLKHTPCVVLEGSGRLADVIAQVAALPVSKVTLVLINQLMKRFFGQECKSFTEVQVIEWTKKVTDKNIHFITISDSFGGQNMRNVSNSITKFELLNMFFLSLELSCGDVFSISFSSQSCDLHPAMFSALVGDKPEFVRVLLENGVCVRKFLEHEDTLCELYAHLPACFFLRKLAKRVQGGKIRRGHEPPPPGSSKISLSHVAEEVRHLLGSFTQLLYQPSRYKMTEDDVRLAASLRTHIRNTSATKT</sequence>
<comment type="subcellular location">
    <subcellularLocation>
        <location evidence="1">Membrane</location>
        <topology evidence="1">Multi-pass membrane protein</topology>
    </subcellularLocation>
</comment>
<keyword evidence="4" id="KW-1133">Transmembrane helix</keyword>
<feature type="domain" description="TRPM-like" evidence="9">
    <location>
        <begin position="327"/>
        <end position="445"/>
    </location>
</feature>
<keyword evidence="6" id="KW-0472">Membrane</keyword>
<protein>
    <submittedName>
        <fullName evidence="10">Transient receptor potential cation channel, subfamily M, member 2</fullName>
    </submittedName>
</protein>
<dbReference type="Pfam" id="PF25508">
    <property type="entry name" value="TRPM2"/>
    <property type="match status" value="1"/>
</dbReference>
<keyword evidence="7" id="KW-0407">Ion channel</keyword>
<reference evidence="10" key="1">
    <citation type="submission" date="2025-08" db="UniProtKB">
        <authorList>
            <consortium name="Ensembl"/>
        </authorList>
    </citation>
    <scope>IDENTIFICATION</scope>
</reference>
<keyword evidence="5" id="KW-0406">Ion transport</keyword>
<organism evidence="10 11">
    <name type="scientific">Sinocyclocheilus anshuiensis</name>
    <dbReference type="NCBI Taxonomy" id="1608454"/>
    <lineage>
        <taxon>Eukaryota</taxon>
        <taxon>Metazoa</taxon>
        <taxon>Chordata</taxon>
        <taxon>Craniata</taxon>
        <taxon>Vertebrata</taxon>
        <taxon>Euteleostomi</taxon>
        <taxon>Actinopterygii</taxon>
        <taxon>Neopterygii</taxon>
        <taxon>Teleostei</taxon>
        <taxon>Ostariophysi</taxon>
        <taxon>Cypriniformes</taxon>
        <taxon>Cyprinidae</taxon>
        <taxon>Cyprininae</taxon>
        <taxon>Sinocyclocheilus</taxon>
    </lineage>
</organism>
<evidence type="ECO:0000256" key="5">
    <source>
        <dbReference type="ARBA" id="ARBA00023065"/>
    </source>
</evidence>
<keyword evidence="2" id="KW-0813">Transport</keyword>
<dbReference type="Pfam" id="PF18139">
    <property type="entry name" value="LSDAT_euk"/>
    <property type="match status" value="1"/>
</dbReference>
<dbReference type="InterPro" id="IPR050927">
    <property type="entry name" value="TRPM"/>
</dbReference>
<reference evidence="10" key="2">
    <citation type="submission" date="2025-09" db="UniProtKB">
        <authorList>
            <consortium name="Ensembl"/>
        </authorList>
    </citation>
    <scope>IDENTIFICATION</scope>
</reference>
<evidence type="ECO:0000313" key="10">
    <source>
        <dbReference type="Ensembl" id="ENSSANP00000041587.1"/>
    </source>
</evidence>
<evidence type="ECO:0000313" key="11">
    <source>
        <dbReference type="Proteomes" id="UP000472260"/>
    </source>
</evidence>
<keyword evidence="11" id="KW-1185">Reference proteome</keyword>
<dbReference type="PANTHER" id="PTHR13800">
    <property type="entry name" value="TRANSIENT RECEPTOR POTENTIAL CATION CHANNEL, SUBFAMILY M, MEMBER 6"/>
    <property type="match status" value="1"/>
</dbReference>
<dbReference type="Ensembl" id="ENSSANT00000044263.1">
    <property type="protein sequence ID" value="ENSSANP00000041587.1"/>
    <property type="gene ID" value="ENSSANG00000021097.1"/>
</dbReference>
<dbReference type="PANTHER" id="PTHR13800:SF2">
    <property type="entry name" value="TRANSIENT RECEPTOR POTENTIAL CATION CHANNEL SUBFAMILY M MEMBER 2"/>
    <property type="match status" value="1"/>
</dbReference>
<evidence type="ECO:0000256" key="3">
    <source>
        <dbReference type="ARBA" id="ARBA00022692"/>
    </source>
</evidence>
<feature type="domain" description="TRPM SLOG" evidence="8">
    <location>
        <begin position="35"/>
        <end position="208"/>
    </location>
</feature>